<dbReference type="Gene3D" id="2.60.120.630">
    <property type="entry name" value="mth639 domain like"/>
    <property type="match status" value="1"/>
</dbReference>
<gene>
    <name evidence="1" type="ORF">GCM10020367_30820</name>
</gene>
<proteinExistence type="predicted"/>
<dbReference type="EMBL" id="BAAAYL010000001">
    <property type="protein sequence ID" value="GAA3372921.1"/>
    <property type="molecule type" value="Genomic_DNA"/>
</dbReference>
<dbReference type="PANTHER" id="PTHR40696:SF1">
    <property type="entry name" value="DUF371 DOMAIN-CONTAINING PROTEIN"/>
    <property type="match status" value="1"/>
</dbReference>
<organism evidence="1 2">
    <name type="scientific">Streptomyces sannanensis</name>
    <dbReference type="NCBI Taxonomy" id="285536"/>
    <lineage>
        <taxon>Bacteria</taxon>
        <taxon>Bacillati</taxon>
        <taxon>Actinomycetota</taxon>
        <taxon>Actinomycetes</taxon>
        <taxon>Kitasatosporales</taxon>
        <taxon>Streptomycetaceae</taxon>
        <taxon>Streptomyces</taxon>
    </lineage>
</organism>
<dbReference type="PANTHER" id="PTHR40696">
    <property type="entry name" value="DUF371 FAMILY PROTEIN"/>
    <property type="match status" value="1"/>
</dbReference>
<accession>A0ABP6SC55</accession>
<dbReference type="InterPro" id="IPR023131">
    <property type="entry name" value="Mth639-like_dom_sf"/>
</dbReference>
<dbReference type="Proteomes" id="UP001499990">
    <property type="component" value="Unassembled WGS sequence"/>
</dbReference>
<evidence type="ECO:0000313" key="1">
    <source>
        <dbReference type="EMBL" id="GAA3372921.1"/>
    </source>
</evidence>
<protein>
    <recommendedName>
        <fullName evidence="3">DUF371 domain-containing protein</fullName>
    </recommendedName>
</protein>
<comment type="caution">
    <text evidence="1">The sequence shown here is derived from an EMBL/GenBank/DDBJ whole genome shotgun (WGS) entry which is preliminary data.</text>
</comment>
<keyword evidence="2" id="KW-1185">Reference proteome</keyword>
<dbReference type="Pfam" id="PF04027">
    <property type="entry name" value="DUF371"/>
    <property type="match status" value="1"/>
</dbReference>
<name>A0ABP6SC55_9ACTN</name>
<evidence type="ECO:0008006" key="3">
    <source>
        <dbReference type="Google" id="ProtNLM"/>
    </source>
</evidence>
<reference evidence="2" key="1">
    <citation type="journal article" date="2019" name="Int. J. Syst. Evol. Microbiol.">
        <title>The Global Catalogue of Microorganisms (GCM) 10K type strain sequencing project: providing services to taxonomists for standard genome sequencing and annotation.</title>
        <authorList>
            <consortium name="The Broad Institute Genomics Platform"/>
            <consortium name="The Broad Institute Genome Sequencing Center for Infectious Disease"/>
            <person name="Wu L."/>
            <person name="Ma J."/>
        </authorList>
    </citation>
    <scope>NUCLEOTIDE SEQUENCE [LARGE SCALE GENOMIC DNA]</scope>
    <source>
        <strain evidence="2">JCM 9651</strain>
    </source>
</reference>
<sequence length="384" mass="40488">MSSRELLRLQCRGHRDIRASHSKTLEFITSADITGRATCVVGVATTVQEPSPKGLAGPLRITLTIGGHSVTVRALGNSAWRPGSSAVVRVSSQRLPNTLATDADLAAADLPRELLHSLRHQDSVIDVLVESDREPAEGRLVLYRAGQGDENRLAAEIAAAETVIAQDVAAGRVLSSHGVAADPWAAAPGTVERGGRVLAVSTMETHNPVVGQLLAGIRPAVEVIGLPDELAVAAVSPCSGPVLLASAEGRRRIAGVLAAHRSFRVVFRTPAADLPKILEEAKRTLGIETAALAAVSMAERPWWGPVLEAESQLPTTGDVLCCVDPPQGAQADTADYPGIDHATLVRALLAQSVSHKTLALALAQLPTWSRKRAYDFVLEVARES</sequence>
<dbReference type="InterPro" id="IPR007171">
    <property type="entry name" value="DUF371"/>
</dbReference>
<evidence type="ECO:0000313" key="2">
    <source>
        <dbReference type="Proteomes" id="UP001499990"/>
    </source>
</evidence>
<dbReference type="RefSeq" id="WP_345037747.1">
    <property type="nucleotide sequence ID" value="NZ_BAAAYL010000001.1"/>
</dbReference>